<evidence type="ECO:0000313" key="1">
    <source>
        <dbReference type="EMBL" id="MBD8029758.1"/>
    </source>
</evidence>
<reference evidence="1 2" key="1">
    <citation type="submission" date="2020-08" db="EMBL/GenBank/DDBJ databases">
        <title>A Genomic Blueprint of the Chicken Gut Microbiome.</title>
        <authorList>
            <person name="Gilroy R."/>
            <person name="Ravi A."/>
            <person name="Getino M."/>
            <person name="Pursley I."/>
            <person name="Horton D.L."/>
            <person name="Alikhan N.-F."/>
            <person name="Baker D."/>
            <person name="Gharbi K."/>
            <person name="Hall N."/>
            <person name="Watson M."/>
            <person name="Adriaenssens E.M."/>
            <person name="Foster-Nyarko E."/>
            <person name="Jarju S."/>
            <person name="Secka A."/>
            <person name="Antonio M."/>
            <person name="Oren A."/>
            <person name="Chaudhuri R."/>
            <person name="La Ragione R.M."/>
            <person name="Hildebrand F."/>
            <person name="Pallen M.J."/>
        </authorList>
    </citation>
    <scope>NUCLEOTIDE SEQUENCE [LARGE SCALE GENOMIC DNA]</scope>
    <source>
        <strain evidence="1 2">Sa1YVA5</strain>
    </source>
</reference>
<dbReference type="EMBL" id="JACSPR010000003">
    <property type="protein sequence ID" value="MBD8029758.1"/>
    <property type="molecule type" value="Genomic_DNA"/>
</dbReference>
<gene>
    <name evidence="1" type="ORF">H9627_05355</name>
</gene>
<sequence length="87" mass="9109">MRGLSAEQMLLIADEVCAAHGVRVRDFAALAAAAAVSSASFHGVRVDDSPEAMADRVATTITALRPLSGRNGQLAAATRRILRHLNA</sequence>
<dbReference type="RefSeq" id="WP_191732988.1">
    <property type="nucleotide sequence ID" value="NZ_JACSPR010000003.1"/>
</dbReference>
<protein>
    <submittedName>
        <fullName evidence="1">TetR family transcriptional regulator</fullName>
    </submittedName>
</protein>
<dbReference type="Proteomes" id="UP000650224">
    <property type="component" value="Unassembled WGS sequence"/>
</dbReference>
<evidence type="ECO:0000313" key="2">
    <source>
        <dbReference type="Proteomes" id="UP000650224"/>
    </source>
</evidence>
<dbReference type="AlphaFoldDB" id="A0A8I0HGW6"/>
<organism evidence="1 2">
    <name type="scientific">Corynebacterium gallinarum</name>
    <dbReference type="NCBI Taxonomy" id="2762214"/>
    <lineage>
        <taxon>Bacteria</taxon>
        <taxon>Bacillati</taxon>
        <taxon>Actinomycetota</taxon>
        <taxon>Actinomycetes</taxon>
        <taxon>Mycobacteriales</taxon>
        <taxon>Corynebacteriaceae</taxon>
        <taxon>Corynebacterium</taxon>
    </lineage>
</organism>
<comment type="caution">
    <text evidence="1">The sequence shown here is derived from an EMBL/GenBank/DDBJ whole genome shotgun (WGS) entry which is preliminary data.</text>
</comment>
<accession>A0A8I0HGW6</accession>
<proteinExistence type="predicted"/>
<name>A0A8I0HGW6_9CORY</name>
<keyword evidence="2" id="KW-1185">Reference proteome</keyword>